<evidence type="ECO:0000256" key="7">
    <source>
        <dbReference type="ARBA" id="ARBA00022630"/>
    </source>
</evidence>
<comment type="catalytic activity">
    <reaction evidence="11">
        <text>a long-chain 2,3-saturated fatty acyl-CoA + oxidized [electron-transfer flavoprotein] + H(+) = a long-chain (2E)-enoyl-CoA + reduced [electron-transfer flavoprotein]</text>
        <dbReference type="Rhea" id="RHEA:17721"/>
        <dbReference type="Rhea" id="RHEA-COMP:10685"/>
        <dbReference type="Rhea" id="RHEA-COMP:10686"/>
        <dbReference type="ChEBI" id="CHEBI:15378"/>
        <dbReference type="ChEBI" id="CHEBI:57692"/>
        <dbReference type="ChEBI" id="CHEBI:58307"/>
        <dbReference type="ChEBI" id="CHEBI:83721"/>
        <dbReference type="ChEBI" id="CHEBI:83727"/>
        <dbReference type="EC" id="1.3.8.8"/>
    </reaction>
</comment>
<dbReference type="Gene3D" id="1.10.540.10">
    <property type="entry name" value="Acyl-CoA dehydrogenase/oxidase, N-terminal domain"/>
    <property type="match status" value="1"/>
</dbReference>
<dbReference type="SUPFAM" id="SSF47203">
    <property type="entry name" value="Acyl-CoA dehydrogenase C-terminal domain-like"/>
    <property type="match status" value="1"/>
</dbReference>
<evidence type="ECO:0000256" key="10">
    <source>
        <dbReference type="ARBA" id="ARBA00047882"/>
    </source>
</evidence>
<comment type="catalytic activity">
    <reaction evidence="10">
        <text>a medium-chain 2,3-saturated fatty acyl-CoA + oxidized [electron-transfer flavoprotein] + H(+) = a medium-chain (2E)-enoyl-CoA + reduced [electron-transfer flavoprotein]</text>
        <dbReference type="Rhea" id="RHEA:14477"/>
        <dbReference type="Rhea" id="RHEA-COMP:10685"/>
        <dbReference type="Rhea" id="RHEA-COMP:10686"/>
        <dbReference type="ChEBI" id="CHEBI:15378"/>
        <dbReference type="ChEBI" id="CHEBI:57692"/>
        <dbReference type="ChEBI" id="CHEBI:58307"/>
        <dbReference type="ChEBI" id="CHEBI:83723"/>
        <dbReference type="ChEBI" id="CHEBI:83726"/>
        <dbReference type="EC" id="1.3.8.7"/>
    </reaction>
</comment>
<feature type="compositionally biased region" description="Polar residues" evidence="12">
    <location>
        <begin position="821"/>
        <end position="836"/>
    </location>
</feature>
<dbReference type="InterPro" id="IPR046373">
    <property type="entry name" value="Acyl-CoA_Oxase/DH_mid-dom_sf"/>
</dbReference>
<dbReference type="PANTHER" id="PTHR48083:SF33">
    <property type="entry name" value="ACYL-COENZYME A DEHYDROGENASE"/>
    <property type="match status" value="1"/>
</dbReference>
<dbReference type="EC" id="1.3.8.7" evidence="4"/>
<dbReference type="GO" id="GO:0070991">
    <property type="term" value="F:medium-chain fatty acyl-CoA dehydrogenase activity"/>
    <property type="evidence" value="ECO:0007669"/>
    <property type="project" value="UniProtKB-EC"/>
</dbReference>
<dbReference type="GO" id="GO:0005737">
    <property type="term" value="C:cytoplasm"/>
    <property type="evidence" value="ECO:0007669"/>
    <property type="project" value="TreeGrafter"/>
</dbReference>
<evidence type="ECO:0000256" key="13">
    <source>
        <dbReference type="SAM" id="Phobius"/>
    </source>
</evidence>
<dbReference type="Pfam" id="PF02770">
    <property type="entry name" value="Acyl-CoA_dh_M"/>
    <property type="match status" value="1"/>
</dbReference>
<evidence type="ECO:0000256" key="2">
    <source>
        <dbReference type="ARBA" id="ARBA00005005"/>
    </source>
</evidence>
<comment type="pathway">
    <text evidence="2">Lipid metabolism; fatty acid beta-oxidation.</text>
</comment>
<keyword evidence="13" id="KW-0472">Membrane</keyword>
<protein>
    <recommendedName>
        <fullName evidence="6">Acyl-coenzyme A dehydrogenase</fullName>
        <ecNumber evidence="4">1.3.8.7</ecNumber>
        <ecNumber evidence="5">1.3.8.8</ecNumber>
    </recommendedName>
</protein>
<dbReference type="InterPro" id="IPR009075">
    <property type="entry name" value="AcylCo_DH/oxidase_C"/>
</dbReference>
<keyword evidence="13" id="KW-1133">Transmembrane helix</keyword>
<dbReference type="SUPFAM" id="SSF56645">
    <property type="entry name" value="Acyl-CoA dehydrogenase NM domain-like"/>
    <property type="match status" value="1"/>
</dbReference>
<evidence type="ECO:0000256" key="11">
    <source>
        <dbReference type="ARBA" id="ARBA00049247"/>
    </source>
</evidence>
<evidence type="ECO:0000256" key="3">
    <source>
        <dbReference type="ARBA" id="ARBA00009347"/>
    </source>
</evidence>
<dbReference type="OrthoDB" id="9802447at2"/>
<evidence type="ECO:0000256" key="8">
    <source>
        <dbReference type="ARBA" id="ARBA00022827"/>
    </source>
</evidence>
<accession>A0A1X7G9V9</accession>
<dbReference type="Pfam" id="PF02771">
    <property type="entry name" value="Acyl-CoA_dh_N"/>
    <property type="match status" value="1"/>
</dbReference>
<gene>
    <name evidence="18" type="ORF">SAMN06295900_114118</name>
</gene>
<evidence type="ECO:0000256" key="9">
    <source>
        <dbReference type="ARBA" id="ARBA00023002"/>
    </source>
</evidence>
<dbReference type="FunFam" id="1.20.140.10:FF:000009">
    <property type="entry name" value="Acyl-CoA dehydrogenase"/>
    <property type="match status" value="1"/>
</dbReference>
<reference evidence="19" key="1">
    <citation type="submission" date="2017-04" db="EMBL/GenBank/DDBJ databases">
        <authorList>
            <person name="Varghese N."/>
            <person name="Submissions S."/>
        </authorList>
    </citation>
    <scope>NUCLEOTIDE SEQUENCE [LARGE SCALE GENOMIC DNA]</scope>
    <source>
        <strain evidence="19">Ballard 720</strain>
    </source>
</reference>
<evidence type="ECO:0000259" key="16">
    <source>
        <dbReference type="Pfam" id="PF02771"/>
    </source>
</evidence>
<organism evidence="18 19">
    <name type="scientific">Trinickia caryophylli</name>
    <name type="common">Paraburkholderia caryophylli</name>
    <dbReference type="NCBI Taxonomy" id="28094"/>
    <lineage>
        <taxon>Bacteria</taxon>
        <taxon>Pseudomonadati</taxon>
        <taxon>Pseudomonadota</taxon>
        <taxon>Betaproteobacteria</taxon>
        <taxon>Burkholderiales</taxon>
        <taxon>Burkholderiaceae</taxon>
        <taxon>Trinickia</taxon>
    </lineage>
</organism>
<evidence type="ECO:0000313" key="19">
    <source>
        <dbReference type="Proteomes" id="UP000192911"/>
    </source>
</evidence>
<keyword evidence="13" id="KW-0812">Transmembrane</keyword>
<dbReference type="PANTHER" id="PTHR48083">
    <property type="entry name" value="MEDIUM-CHAIN SPECIFIC ACYL-COA DEHYDROGENASE, MITOCHONDRIAL-RELATED"/>
    <property type="match status" value="1"/>
</dbReference>
<evidence type="ECO:0000259" key="17">
    <source>
        <dbReference type="Pfam" id="PF09317"/>
    </source>
</evidence>
<feature type="compositionally biased region" description="Basic and acidic residues" evidence="12">
    <location>
        <begin position="844"/>
        <end position="857"/>
    </location>
</feature>
<dbReference type="Proteomes" id="UP000192911">
    <property type="component" value="Unassembled WGS sequence"/>
</dbReference>
<dbReference type="NCBIfam" id="NF009586">
    <property type="entry name" value="PRK13026.1"/>
    <property type="match status" value="1"/>
</dbReference>
<feature type="domain" description="Acyl-CoA dehydrogenase C-terminal bacterial-type" evidence="17">
    <location>
        <begin position="517"/>
        <end position="807"/>
    </location>
</feature>
<evidence type="ECO:0000256" key="6">
    <source>
        <dbReference type="ARBA" id="ARBA00020144"/>
    </source>
</evidence>
<dbReference type="GO" id="GO:0033539">
    <property type="term" value="P:fatty acid beta-oxidation using acyl-CoA dehydrogenase"/>
    <property type="evidence" value="ECO:0007669"/>
    <property type="project" value="InterPro"/>
</dbReference>
<feature type="domain" description="Acyl-CoA dehydrogenase/oxidase N-terminal" evidence="16">
    <location>
        <begin position="127"/>
        <end position="236"/>
    </location>
</feature>
<dbReference type="InterPro" id="IPR006091">
    <property type="entry name" value="Acyl-CoA_Oxase/DH_mid-dom"/>
</dbReference>
<dbReference type="InterPro" id="IPR036250">
    <property type="entry name" value="AcylCo_DH-like_C"/>
</dbReference>
<evidence type="ECO:0000313" key="18">
    <source>
        <dbReference type="EMBL" id="SMF66446.1"/>
    </source>
</evidence>
<evidence type="ECO:0000256" key="1">
    <source>
        <dbReference type="ARBA" id="ARBA00001974"/>
    </source>
</evidence>
<dbReference type="GO" id="GO:0050660">
    <property type="term" value="F:flavin adenine dinucleotide binding"/>
    <property type="evidence" value="ECO:0007669"/>
    <property type="project" value="InterPro"/>
</dbReference>
<sequence>MGWPILVLIAAAATLVAREASARLWLAVLALWTVAAVVLYAPAAGALLAIGIALLALAALLAVRPWRRRLLSAPLFAVYRRAAPAMSATERDAIEAGTVWWEAELFMGRPRWDKLLALGAPKLTAEERHFVDETCDRLAARVDDWAVTSVERDLPADVWQAIKTEGFLSLIIEQRYGGKAFSAYAHSQVVMKLSSRSSTAAVSVMVPNSLGPAELLQRYGTEAQKAHYLPRLACGEDIPCFALTSPYAGSDAAAIPDVGTACKALFEGRETLGFRISWDKRYITLGPIATVLGLAFRARDPDRLLGDDGEPGITCALIPTAHPGVRIGRRHWPLDAAFQNGPNAGHDVFIPIDWVIGGREQVGNGWRMLMECLAAGRSISLPSSSVGFAKTAVRGTSAYAAMRRQFKVPIGKLEGIHEPLGRMGANLYVMDAMRRLCAQAVDLGERPAVLSAIAKYHVTERGRRVVNDAMDVLGGKGICLGPSNFLGRIYQQLPISITVEGANILTRSLIIFGQGAMRCHPYLLREMAALHEDDRERGLAQFDAALFGHMACLASNAVRSLLHGLTGGIFIARAPRAAPQLARYYRAATRLSIAFAFVADLSMLLLGGALKRRERLSARLGDVLSQLVLVSAALKRFEDDGRPVDDLPLVKWGCEDALHTAAEALRELFANYPSRAAAIAVRIVAFPLGLRQRAPADALASEIATLLQTPCAARARLFADAYVGRDEHEPIACAEALLELMPAISAIESKLSAAVRDGQLPPMPQSLAELPSWAEAARSNGHLDAAEAATLATYAVSGARLVHVDDFAPDLNPTSAARDATNASTGSNAEPRSATSGDGRPAPHRNERRTDKQGDEA</sequence>
<dbReference type="GeneID" id="95551796"/>
<feature type="domain" description="Acyl-CoA oxidase/dehydrogenase middle" evidence="15">
    <location>
        <begin position="240"/>
        <end position="331"/>
    </location>
</feature>
<dbReference type="STRING" id="28094.SAMN06295900_114118"/>
<feature type="region of interest" description="Disordered" evidence="12">
    <location>
        <begin position="812"/>
        <end position="857"/>
    </location>
</feature>
<keyword evidence="19" id="KW-1185">Reference proteome</keyword>
<dbReference type="GO" id="GO:0004466">
    <property type="term" value="F:long-chain fatty acyl-CoA dehydrogenase activity"/>
    <property type="evidence" value="ECO:0007669"/>
    <property type="project" value="UniProtKB-EC"/>
</dbReference>
<dbReference type="InterPro" id="IPR009100">
    <property type="entry name" value="AcylCoA_DH/oxidase_NM_dom_sf"/>
</dbReference>
<dbReference type="InterPro" id="IPR037069">
    <property type="entry name" value="AcylCoA_DH/ox_N_sf"/>
</dbReference>
<dbReference type="UniPathway" id="UPA00659"/>
<keyword evidence="7" id="KW-0285">Flavoprotein</keyword>
<dbReference type="Gene3D" id="1.20.140.10">
    <property type="entry name" value="Butyryl-CoA Dehydrogenase, subunit A, domain 3"/>
    <property type="match status" value="1"/>
</dbReference>
<dbReference type="EC" id="1.3.8.8" evidence="5"/>
<proteinExistence type="inferred from homology"/>
<dbReference type="InterPro" id="IPR015396">
    <property type="entry name" value="FadE_C"/>
</dbReference>
<dbReference type="EMBL" id="FXAH01000014">
    <property type="protein sequence ID" value="SMF66446.1"/>
    <property type="molecule type" value="Genomic_DNA"/>
</dbReference>
<dbReference type="InterPro" id="IPR013786">
    <property type="entry name" value="AcylCoA_DH/ox_N"/>
</dbReference>
<dbReference type="InterPro" id="IPR050741">
    <property type="entry name" value="Acyl-CoA_dehydrogenase"/>
</dbReference>
<comment type="similarity">
    <text evidence="3">Belongs to the acyl-CoA dehydrogenase family.</text>
</comment>
<name>A0A1X7G9V9_TRICW</name>
<comment type="cofactor">
    <cofactor evidence="1">
        <name>FAD</name>
        <dbReference type="ChEBI" id="CHEBI:57692"/>
    </cofactor>
</comment>
<dbReference type="NCBIfam" id="NF007000">
    <property type="entry name" value="PRK09463.1"/>
    <property type="match status" value="1"/>
</dbReference>
<evidence type="ECO:0000256" key="4">
    <source>
        <dbReference type="ARBA" id="ARBA00012033"/>
    </source>
</evidence>
<evidence type="ECO:0000256" key="5">
    <source>
        <dbReference type="ARBA" id="ARBA00012040"/>
    </source>
</evidence>
<feature type="transmembrane region" description="Helical" evidence="13">
    <location>
        <begin position="38"/>
        <end position="63"/>
    </location>
</feature>
<dbReference type="Gene3D" id="2.40.110.10">
    <property type="entry name" value="Butyryl-CoA Dehydrogenase, subunit A, domain 2"/>
    <property type="match status" value="1"/>
</dbReference>
<dbReference type="Pfam" id="PF09317">
    <property type="entry name" value="ACDH_C"/>
    <property type="match status" value="1"/>
</dbReference>
<feature type="domain" description="Acyl-CoA dehydrogenase/oxidase C-terminal" evidence="14">
    <location>
        <begin position="363"/>
        <end position="510"/>
    </location>
</feature>
<evidence type="ECO:0000259" key="14">
    <source>
        <dbReference type="Pfam" id="PF00441"/>
    </source>
</evidence>
<dbReference type="RefSeq" id="WP_085229549.1">
    <property type="nucleotide sequence ID" value="NZ_BSQD01000013.1"/>
</dbReference>
<dbReference type="AlphaFoldDB" id="A0A1X7G9V9"/>
<evidence type="ECO:0000256" key="12">
    <source>
        <dbReference type="SAM" id="MobiDB-lite"/>
    </source>
</evidence>
<dbReference type="Pfam" id="PF00441">
    <property type="entry name" value="Acyl-CoA_dh_1"/>
    <property type="match status" value="1"/>
</dbReference>
<evidence type="ECO:0000259" key="15">
    <source>
        <dbReference type="Pfam" id="PF02770"/>
    </source>
</evidence>
<keyword evidence="8" id="KW-0274">FAD</keyword>
<dbReference type="CDD" id="cd00567">
    <property type="entry name" value="ACAD"/>
    <property type="match status" value="1"/>
</dbReference>
<keyword evidence="9" id="KW-0560">Oxidoreductase</keyword>